<proteinExistence type="predicted"/>
<sequence>MKRFGKSVVSSVLAVSILALPSISFAAGDPEIEKELLKEPANGVSVVVTTPELEQPQNGIAAATAAPYYRGQSKVYAIGGVSSFSDVFTDYTQAQTLSIDRVYVKSKQYINGIYTQSAVDDQKKASHAGIYVAYGARTIGDQEVLGEHKFEQTGYKVTILETTDT</sequence>
<gene>
    <name evidence="2" type="ORF">JOC58_001790</name>
</gene>
<evidence type="ECO:0000256" key="1">
    <source>
        <dbReference type="SAM" id="SignalP"/>
    </source>
</evidence>
<evidence type="ECO:0000313" key="3">
    <source>
        <dbReference type="Proteomes" id="UP001185028"/>
    </source>
</evidence>
<dbReference type="EMBL" id="JAVDQH010000006">
    <property type="protein sequence ID" value="MDR6243897.1"/>
    <property type="molecule type" value="Genomic_DNA"/>
</dbReference>
<reference evidence="2 3" key="1">
    <citation type="submission" date="2023-07" db="EMBL/GenBank/DDBJ databases">
        <title>Genomic Encyclopedia of Type Strains, Phase IV (KMG-IV): sequencing the most valuable type-strain genomes for metagenomic binning, comparative biology and taxonomic classification.</title>
        <authorList>
            <person name="Goeker M."/>
        </authorList>
    </citation>
    <scope>NUCLEOTIDE SEQUENCE [LARGE SCALE GENOMIC DNA]</scope>
    <source>
        <strain evidence="2 3">DSM 22170</strain>
    </source>
</reference>
<keyword evidence="1" id="KW-0732">Signal</keyword>
<feature type="chain" id="PRO_5046471087" evidence="1">
    <location>
        <begin position="27"/>
        <end position="165"/>
    </location>
</feature>
<organism evidence="2 3">
    <name type="scientific">Paenibacillus hunanensis</name>
    <dbReference type="NCBI Taxonomy" id="539262"/>
    <lineage>
        <taxon>Bacteria</taxon>
        <taxon>Bacillati</taxon>
        <taxon>Bacillota</taxon>
        <taxon>Bacilli</taxon>
        <taxon>Bacillales</taxon>
        <taxon>Paenibacillaceae</taxon>
        <taxon>Paenibacillus</taxon>
    </lineage>
</organism>
<dbReference type="Proteomes" id="UP001185028">
    <property type="component" value="Unassembled WGS sequence"/>
</dbReference>
<comment type="caution">
    <text evidence="2">The sequence shown here is derived from an EMBL/GenBank/DDBJ whole genome shotgun (WGS) entry which is preliminary data.</text>
</comment>
<feature type="signal peptide" evidence="1">
    <location>
        <begin position="1"/>
        <end position="26"/>
    </location>
</feature>
<dbReference type="RefSeq" id="WP_188775954.1">
    <property type="nucleotide sequence ID" value="NZ_BMMB01000005.1"/>
</dbReference>
<accession>A0ABU1IZX3</accession>
<keyword evidence="3" id="KW-1185">Reference proteome</keyword>
<name>A0ABU1IZX3_9BACL</name>
<protein>
    <submittedName>
        <fullName evidence="2">Uncharacterized protein</fullName>
    </submittedName>
</protein>
<evidence type="ECO:0000313" key="2">
    <source>
        <dbReference type="EMBL" id="MDR6243897.1"/>
    </source>
</evidence>